<evidence type="ECO:0000256" key="5">
    <source>
        <dbReference type="ARBA" id="ARBA00044801"/>
    </source>
</evidence>
<comment type="similarity">
    <text evidence="1">Belongs to the ataxin-10 family.</text>
</comment>
<gene>
    <name evidence="8" type="ORF">CcCBS67573_g02002</name>
</gene>
<dbReference type="EMBL" id="QEAP01000038">
    <property type="protein sequence ID" value="TPX76718.1"/>
    <property type="molecule type" value="Genomic_DNA"/>
</dbReference>
<comment type="function">
    <text evidence="4">May play a role in the regulation of cytokinesis.</text>
</comment>
<proteinExistence type="inferred from homology"/>
<dbReference type="GO" id="GO:0005829">
    <property type="term" value="C:cytosol"/>
    <property type="evidence" value="ECO:0007669"/>
    <property type="project" value="TreeGrafter"/>
</dbReference>
<accession>A0A507FMQ2</accession>
<dbReference type="GO" id="GO:0051301">
    <property type="term" value="P:cell division"/>
    <property type="evidence" value="ECO:0007669"/>
    <property type="project" value="UniProtKB-KW"/>
</dbReference>
<dbReference type="InterPro" id="IPR011989">
    <property type="entry name" value="ARM-like"/>
</dbReference>
<sequence>MAQYAAESEALRLYAALELIVTASTAPTVTAEAWVSASESIRDISRAVSTDEILRKKLGIIPAMFPLLSHFLSAIRGFTMRIYSVDDSDELIATECGYVTWKAADSITMLCTATFQVVRNLCAAVPEAQILSCQSGIHKVLDDILTYHSDWMKKYPAKTCAGIKKSVHACIQMGTQTLANMMTSNPIVQNKIWPRFFGESELLLLLLDTRDSKTIKYVLLCIYNCIYNDSARSSLLIQTAVGRKILHIILTQIDSDSQTTNEASDDNFDIIYAIFKALITTLPPSNSFKALCFTKPSTEYQHLNTITRAHLCFLKLADADMNAGNDSALWDDAFASTGAACALKVMTASLERFADTVVPAVANGEVVEGRVGADLEAIVLLLAYFTRILGEEGVSMESAAREGSAANISAAQVMDRRRCSMVNSGVIEAVVKFLMVAGALEPQKVGGIGKSGIAGGSGMGSSPGALPGNPVLDSIRNGLYMMKVDAMKVLCTSAFKCKAAQDEIRRVGGIPVILNHCTIDDQNPFIKEWSVFAIRNLCDGNLENQRLIESMEVVGLPEGQNEGLAAHGVRAGLSEDGRVRITPVDAE</sequence>
<dbReference type="InterPro" id="IPR051374">
    <property type="entry name" value="Ataxin-10/CTR86_families"/>
</dbReference>
<reference evidence="8 9" key="1">
    <citation type="journal article" date="2019" name="Sci. Rep.">
        <title>Comparative genomics of chytrid fungi reveal insights into the obligate biotrophic and pathogenic lifestyle of Synchytrium endobioticum.</title>
        <authorList>
            <person name="van de Vossenberg B.T.L.H."/>
            <person name="Warris S."/>
            <person name="Nguyen H.D.T."/>
            <person name="van Gent-Pelzer M.P.E."/>
            <person name="Joly D.L."/>
            <person name="van de Geest H.C."/>
            <person name="Bonants P.J.M."/>
            <person name="Smith D.S."/>
            <person name="Levesque C.A."/>
            <person name="van der Lee T.A.J."/>
        </authorList>
    </citation>
    <scope>NUCLEOTIDE SEQUENCE [LARGE SCALE GENOMIC DNA]</scope>
    <source>
        <strain evidence="8 9">CBS 675.73</strain>
    </source>
</reference>
<dbReference type="PANTHER" id="PTHR13255">
    <property type="entry name" value="ATAXIN-10"/>
    <property type="match status" value="1"/>
</dbReference>
<dbReference type="OrthoDB" id="379794at2759"/>
<evidence type="ECO:0000259" key="7">
    <source>
        <dbReference type="Pfam" id="PF09759"/>
    </source>
</evidence>
<organism evidence="8 9">
    <name type="scientific">Chytriomyces confervae</name>
    <dbReference type="NCBI Taxonomy" id="246404"/>
    <lineage>
        <taxon>Eukaryota</taxon>
        <taxon>Fungi</taxon>
        <taxon>Fungi incertae sedis</taxon>
        <taxon>Chytridiomycota</taxon>
        <taxon>Chytridiomycota incertae sedis</taxon>
        <taxon>Chytridiomycetes</taxon>
        <taxon>Chytridiales</taxon>
        <taxon>Chytriomycetaceae</taxon>
        <taxon>Chytriomyces</taxon>
    </lineage>
</organism>
<evidence type="ECO:0000256" key="2">
    <source>
        <dbReference type="ARBA" id="ARBA00022618"/>
    </source>
</evidence>
<feature type="domain" description="Ataxin-10" evidence="7">
    <location>
        <begin position="482"/>
        <end position="581"/>
    </location>
</feature>
<protein>
    <recommendedName>
        <fullName evidence="5">Ataxin-10 homolog</fullName>
    </recommendedName>
    <alternativeName>
        <fullName evidence="6">Copper transport protein 86</fullName>
    </alternativeName>
</protein>
<dbReference type="Proteomes" id="UP000320333">
    <property type="component" value="Unassembled WGS sequence"/>
</dbReference>
<keyword evidence="9" id="KW-1185">Reference proteome</keyword>
<comment type="caution">
    <text evidence="8">The sequence shown here is derived from an EMBL/GenBank/DDBJ whole genome shotgun (WGS) entry which is preliminary data.</text>
</comment>
<keyword evidence="2" id="KW-0132">Cell division</keyword>
<dbReference type="Gene3D" id="1.25.10.10">
    <property type="entry name" value="Leucine-rich Repeat Variant"/>
    <property type="match status" value="2"/>
</dbReference>
<dbReference type="InterPro" id="IPR019156">
    <property type="entry name" value="Ataxin-10_domain"/>
</dbReference>
<evidence type="ECO:0000313" key="8">
    <source>
        <dbReference type="EMBL" id="TPX76718.1"/>
    </source>
</evidence>
<dbReference type="SUPFAM" id="SSF48371">
    <property type="entry name" value="ARM repeat"/>
    <property type="match status" value="1"/>
</dbReference>
<evidence type="ECO:0000256" key="1">
    <source>
        <dbReference type="ARBA" id="ARBA00008384"/>
    </source>
</evidence>
<evidence type="ECO:0000256" key="3">
    <source>
        <dbReference type="ARBA" id="ARBA00023306"/>
    </source>
</evidence>
<evidence type="ECO:0000256" key="6">
    <source>
        <dbReference type="ARBA" id="ARBA00044805"/>
    </source>
</evidence>
<keyword evidence="3" id="KW-0131">Cell cycle</keyword>
<evidence type="ECO:0000256" key="4">
    <source>
        <dbReference type="ARBA" id="ARBA00044746"/>
    </source>
</evidence>
<evidence type="ECO:0000313" key="9">
    <source>
        <dbReference type="Proteomes" id="UP000320333"/>
    </source>
</evidence>
<name>A0A507FMQ2_9FUNG</name>
<dbReference type="PANTHER" id="PTHR13255:SF0">
    <property type="entry name" value="ATAXIN-10"/>
    <property type="match status" value="1"/>
</dbReference>
<dbReference type="AlphaFoldDB" id="A0A507FMQ2"/>
<dbReference type="Pfam" id="PF09759">
    <property type="entry name" value="Atx10homo_assoc"/>
    <property type="match status" value="1"/>
</dbReference>
<dbReference type="InterPro" id="IPR016024">
    <property type="entry name" value="ARM-type_fold"/>
</dbReference>